<evidence type="ECO:0000313" key="2">
    <source>
        <dbReference type="Proteomes" id="UP000019109"/>
    </source>
</evidence>
<protein>
    <submittedName>
        <fullName evidence="1">Uncharacterized protein</fullName>
    </submittedName>
</protein>
<sequence>MTKGVEELLKEIELKNIVLKAQCHSNCCLKKQELEKAERELDSLLYRFYKIHKCNLCKLSREEAVKDPEKQ</sequence>
<comment type="caution">
    <text evidence="1">The sequence shown here is derived from an EMBL/GenBank/DDBJ whole genome shotgun (WGS) entry which is preliminary data.</text>
</comment>
<dbReference type="Proteomes" id="UP000019109">
    <property type="component" value="Unassembled WGS sequence"/>
</dbReference>
<dbReference type="EMBL" id="BAVR01000001">
    <property type="protein sequence ID" value="GAE86794.1"/>
    <property type="molecule type" value="Genomic_DNA"/>
</dbReference>
<organism evidence="1 2">
    <name type="scientific">Acetivibrio straminisolvens JCM 21531</name>
    <dbReference type="NCBI Taxonomy" id="1294263"/>
    <lineage>
        <taxon>Bacteria</taxon>
        <taxon>Bacillati</taxon>
        <taxon>Bacillota</taxon>
        <taxon>Clostridia</taxon>
        <taxon>Eubacteriales</taxon>
        <taxon>Oscillospiraceae</taxon>
        <taxon>Acetivibrio</taxon>
    </lineage>
</organism>
<dbReference type="AlphaFoldDB" id="W4V234"/>
<accession>W4V234</accession>
<name>W4V234_9FIRM</name>
<gene>
    <name evidence="1" type="ORF">JCM21531_118</name>
</gene>
<reference evidence="1" key="1">
    <citation type="journal article" date="2014" name="Genome Announc.">
        <title>Draft Genome Sequence of Clostridium straminisolvens Strain JCM 21531T, Isolated from a Cellulose-Degrading Bacterial Community.</title>
        <authorList>
            <person name="Yuki M."/>
            <person name="Oshima K."/>
            <person name="Suda W."/>
            <person name="Sakamoto M."/>
            <person name="Kitamura K."/>
            <person name="Iida T."/>
            <person name="Hattori M."/>
            <person name="Ohkuma M."/>
        </authorList>
    </citation>
    <scope>NUCLEOTIDE SEQUENCE [LARGE SCALE GENOMIC DNA]</scope>
    <source>
        <strain evidence="1">JCM 21531</strain>
    </source>
</reference>
<dbReference type="RefSeq" id="WP_038286550.1">
    <property type="nucleotide sequence ID" value="NZ_BAVR01000001.1"/>
</dbReference>
<keyword evidence="2" id="KW-1185">Reference proteome</keyword>
<evidence type="ECO:0000313" key="1">
    <source>
        <dbReference type="EMBL" id="GAE86794.1"/>
    </source>
</evidence>
<dbReference type="STRING" id="1294263.JCM21531_118"/>
<proteinExistence type="predicted"/>
<dbReference type="OrthoDB" id="9909875at2"/>